<keyword evidence="3" id="KW-1185">Reference proteome</keyword>
<evidence type="ECO:0000313" key="2">
    <source>
        <dbReference type="EMBL" id="MBP2189886.1"/>
    </source>
</evidence>
<feature type="transmembrane region" description="Helical" evidence="1">
    <location>
        <begin position="240"/>
        <end position="258"/>
    </location>
</feature>
<name>A0ABS4QDW6_9NOCA</name>
<dbReference type="RefSeq" id="WP_209889224.1">
    <property type="nucleotide sequence ID" value="NZ_JAGGMR010000001.1"/>
</dbReference>
<reference evidence="2 3" key="1">
    <citation type="submission" date="2021-03" db="EMBL/GenBank/DDBJ databases">
        <title>Sequencing the genomes of 1000 actinobacteria strains.</title>
        <authorList>
            <person name="Klenk H.-P."/>
        </authorList>
    </citation>
    <scope>NUCLEOTIDE SEQUENCE [LARGE SCALE GENOMIC DNA]</scope>
    <source>
        <strain evidence="2 3">DSM 45516</strain>
    </source>
</reference>
<dbReference type="EMBL" id="JAGGMR010000001">
    <property type="protein sequence ID" value="MBP2189886.1"/>
    <property type="molecule type" value="Genomic_DNA"/>
</dbReference>
<comment type="caution">
    <text evidence="2">The sequence shown here is derived from an EMBL/GenBank/DDBJ whole genome shotgun (WGS) entry which is preliminary data.</text>
</comment>
<dbReference type="PANTHER" id="PTHR37305:SF1">
    <property type="entry name" value="MEMBRANE PROTEIN"/>
    <property type="match status" value="1"/>
</dbReference>
<feature type="transmembrane region" description="Helical" evidence="1">
    <location>
        <begin position="156"/>
        <end position="176"/>
    </location>
</feature>
<dbReference type="Proteomes" id="UP001519325">
    <property type="component" value="Unassembled WGS sequence"/>
</dbReference>
<dbReference type="Pfam" id="PF12730">
    <property type="entry name" value="ABC2_membrane_4"/>
    <property type="match status" value="1"/>
</dbReference>
<gene>
    <name evidence="2" type="ORF">BJ987_002787</name>
</gene>
<evidence type="ECO:0000313" key="3">
    <source>
        <dbReference type="Proteomes" id="UP001519325"/>
    </source>
</evidence>
<keyword evidence="1" id="KW-0812">Transmembrane</keyword>
<organism evidence="2 3">
    <name type="scientific">Nocardia goodfellowii</name>
    <dbReference type="NCBI Taxonomy" id="882446"/>
    <lineage>
        <taxon>Bacteria</taxon>
        <taxon>Bacillati</taxon>
        <taxon>Actinomycetota</taxon>
        <taxon>Actinomycetes</taxon>
        <taxon>Mycobacteriales</taxon>
        <taxon>Nocardiaceae</taxon>
        <taxon>Nocardia</taxon>
    </lineage>
</organism>
<sequence>MTSTAAPAVTPVRSWSPLRFQVQSELVKARSARSLWFLPVLAVIIGPASALLVGISDSLEADDTVLGGSLTALTLPVAVIGAWGALMITTEYSSGTIRPVLAATPQRDTVFAAKVITTAAISAIVGVLSTTLAYLVGLATIDAAKYAAGQAFPGLLGIYLVFPAVALFGLAIGLMLRSSAGAVAAVSAHVVLPEAASATAFGELHKLMTLVAPTAVVGKLSQSADAADELIGSLGGWPRLALVVLLTLGVLFGGRRALIRKDV</sequence>
<proteinExistence type="predicted"/>
<accession>A0ABS4QDW6</accession>
<keyword evidence="1" id="KW-0472">Membrane</keyword>
<protein>
    <recommendedName>
        <fullName evidence="4">ABC transporter permease</fullName>
    </recommendedName>
</protein>
<feature type="transmembrane region" description="Helical" evidence="1">
    <location>
        <begin position="67"/>
        <end position="90"/>
    </location>
</feature>
<keyword evidence="1" id="KW-1133">Transmembrane helix</keyword>
<evidence type="ECO:0000256" key="1">
    <source>
        <dbReference type="SAM" id="Phobius"/>
    </source>
</evidence>
<evidence type="ECO:0008006" key="4">
    <source>
        <dbReference type="Google" id="ProtNLM"/>
    </source>
</evidence>
<feature type="transmembrane region" description="Helical" evidence="1">
    <location>
        <begin position="183"/>
        <end position="201"/>
    </location>
</feature>
<feature type="transmembrane region" description="Helical" evidence="1">
    <location>
        <begin position="111"/>
        <end position="136"/>
    </location>
</feature>
<dbReference type="PANTHER" id="PTHR37305">
    <property type="entry name" value="INTEGRAL MEMBRANE PROTEIN-RELATED"/>
    <property type="match status" value="1"/>
</dbReference>
<feature type="transmembrane region" description="Helical" evidence="1">
    <location>
        <begin position="35"/>
        <end position="55"/>
    </location>
</feature>